<dbReference type="EC" id="5.1.3.2" evidence="5 10"/>
<dbReference type="Gene3D" id="3.90.25.10">
    <property type="entry name" value="UDP-galactose 4-epimerase, domain 1"/>
    <property type="match status" value="1"/>
</dbReference>
<dbReference type="KEGG" id="tpla:ElP_76070"/>
<reference evidence="12 13" key="1">
    <citation type="submission" date="2019-02" db="EMBL/GenBank/DDBJ databases">
        <title>Deep-cultivation of Planctomycetes and their phenomic and genomic characterization uncovers novel biology.</title>
        <authorList>
            <person name="Wiegand S."/>
            <person name="Jogler M."/>
            <person name="Boedeker C."/>
            <person name="Pinto D."/>
            <person name="Vollmers J."/>
            <person name="Rivas-Marin E."/>
            <person name="Kohn T."/>
            <person name="Peeters S.H."/>
            <person name="Heuer A."/>
            <person name="Rast P."/>
            <person name="Oberbeckmann S."/>
            <person name="Bunk B."/>
            <person name="Jeske O."/>
            <person name="Meyerdierks A."/>
            <person name="Storesund J.E."/>
            <person name="Kallscheuer N."/>
            <person name="Luecker S."/>
            <person name="Lage O.M."/>
            <person name="Pohl T."/>
            <person name="Merkel B.J."/>
            <person name="Hornburger P."/>
            <person name="Mueller R.-W."/>
            <person name="Bruemmer F."/>
            <person name="Labrenz M."/>
            <person name="Spormann A.M."/>
            <person name="Op den Camp H."/>
            <person name="Overmann J."/>
            <person name="Amann R."/>
            <person name="Jetten M.S.M."/>
            <person name="Mascher T."/>
            <person name="Medema M.H."/>
            <person name="Devos D.P."/>
            <person name="Kaster A.-K."/>
            <person name="Ovreas L."/>
            <person name="Rohde M."/>
            <person name="Galperin M.Y."/>
            <person name="Jogler C."/>
        </authorList>
    </citation>
    <scope>NUCLEOTIDE SEQUENCE [LARGE SCALE GENOMIC DNA]</scope>
    <source>
        <strain evidence="12 13">ElP</strain>
        <plasmid evidence="13">pelp_4</plasmid>
    </source>
</reference>
<proteinExistence type="inferred from homology"/>
<evidence type="ECO:0000313" key="12">
    <source>
        <dbReference type="EMBL" id="QDV39635.1"/>
    </source>
</evidence>
<feature type="domain" description="NAD-dependent epimerase/dehydratase" evidence="11">
    <location>
        <begin position="3"/>
        <end position="250"/>
    </location>
</feature>
<dbReference type="RefSeq" id="WP_145279873.1">
    <property type="nucleotide sequence ID" value="NZ_CP036430.1"/>
</dbReference>
<dbReference type="GO" id="GO:0033499">
    <property type="term" value="P:galactose catabolic process via UDP-galactose, Leloir pathway"/>
    <property type="evidence" value="ECO:0007669"/>
    <property type="project" value="TreeGrafter"/>
</dbReference>
<dbReference type="NCBIfam" id="TIGR01179">
    <property type="entry name" value="galE"/>
    <property type="match status" value="1"/>
</dbReference>
<evidence type="ECO:0000256" key="2">
    <source>
        <dbReference type="ARBA" id="ARBA00001911"/>
    </source>
</evidence>
<dbReference type="Gene3D" id="3.40.50.720">
    <property type="entry name" value="NAD(P)-binding Rossmann-like Domain"/>
    <property type="match status" value="1"/>
</dbReference>
<dbReference type="InterPro" id="IPR036291">
    <property type="entry name" value="NAD(P)-bd_dom_sf"/>
</dbReference>
<dbReference type="PANTHER" id="PTHR43725">
    <property type="entry name" value="UDP-GLUCOSE 4-EPIMERASE"/>
    <property type="match status" value="1"/>
</dbReference>
<dbReference type="UniPathway" id="UPA00214"/>
<sequence length="332" mass="36131">MRILLTGGAGYIGSACLRWLVDHGHEPIAYDDLSEGNPPSVPGDRLVVGDILDTDALTDALRSHKAEAVMHFAALAIVPDSVTDPDGYYRVNVLGTKSVLDAMRRADVPRVVFSSTCATYGNLAEMPLTEDTPQRPEHPYGTTKLAAERMIADYARAYGLGYALLRYFNAAGADPDGSHGEDRRHETHLIPLTLQAAAGRRPGLTVFGDDWPTRDGSCVRDYVHTADLADAHQKAVEAIGPGDGRIYNVGSGRGASVLEVIRACEEVVGRPIPFETSDRRPGDPPELVASPRKIASELGWSPRYTDIRAIVETAWRWLRSHPEGYGPKPARR</sequence>
<dbReference type="AlphaFoldDB" id="A0A518HFM1"/>
<dbReference type="Pfam" id="PF01370">
    <property type="entry name" value="Epimerase"/>
    <property type="match status" value="1"/>
</dbReference>
<evidence type="ECO:0000256" key="7">
    <source>
        <dbReference type="ARBA" id="ARBA00023027"/>
    </source>
</evidence>
<comment type="pathway">
    <text evidence="3 10">Carbohydrate metabolism; galactose metabolism.</text>
</comment>
<protein>
    <recommendedName>
        <fullName evidence="6 10">UDP-glucose 4-epimerase</fullName>
        <ecNumber evidence="5 10">5.1.3.2</ecNumber>
    </recommendedName>
</protein>
<comment type="similarity">
    <text evidence="4 10">Belongs to the NAD(P)-dependent epimerase/dehydratase family.</text>
</comment>
<evidence type="ECO:0000256" key="4">
    <source>
        <dbReference type="ARBA" id="ARBA00007637"/>
    </source>
</evidence>
<dbReference type="GO" id="GO:0003978">
    <property type="term" value="F:UDP-glucose 4-epimerase activity"/>
    <property type="evidence" value="ECO:0007669"/>
    <property type="project" value="UniProtKB-UniRule"/>
</dbReference>
<dbReference type="CDD" id="cd05247">
    <property type="entry name" value="UDP_G4E_1_SDR_e"/>
    <property type="match status" value="1"/>
</dbReference>
<dbReference type="OrthoDB" id="258549at2"/>
<dbReference type="PROSITE" id="PS51257">
    <property type="entry name" value="PROKAR_LIPOPROTEIN"/>
    <property type="match status" value="1"/>
</dbReference>
<keyword evidence="7 10" id="KW-0520">NAD</keyword>
<evidence type="ECO:0000256" key="5">
    <source>
        <dbReference type="ARBA" id="ARBA00013189"/>
    </source>
</evidence>
<name>A0A518HFM1_9BACT</name>
<keyword evidence="9 10" id="KW-0119">Carbohydrate metabolism</keyword>
<comment type="subunit">
    <text evidence="10">Homodimer.</text>
</comment>
<dbReference type="InterPro" id="IPR005886">
    <property type="entry name" value="UDP_G4E"/>
</dbReference>
<dbReference type="EMBL" id="CP036430">
    <property type="protein sequence ID" value="QDV39635.1"/>
    <property type="molecule type" value="Genomic_DNA"/>
</dbReference>
<organism evidence="12 13">
    <name type="scientific">Tautonia plasticadhaerens</name>
    <dbReference type="NCBI Taxonomy" id="2527974"/>
    <lineage>
        <taxon>Bacteria</taxon>
        <taxon>Pseudomonadati</taxon>
        <taxon>Planctomycetota</taxon>
        <taxon>Planctomycetia</taxon>
        <taxon>Isosphaerales</taxon>
        <taxon>Isosphaeraceae</taxon>
        <taxon>Tautonia</taxon>
    </lineage>
</organism>
<dbReference type="InterPro" id="IPR001509">
    <property type="entry name" value="Epimerase_deHydtase"/>
</dbReference>
<evidence type="ECO:0000313" key="13">
    <source>
        <dbReference type="Proteomes" id="UP000317835"/>
    </source>
</evidence>
<dbReference type="SUPFAM" id="SSF51735">
    <property type="entry name" value="NAD(P)-binding Rossmann-fold domains"/>
    <property type="match status" value="1"/>
</dbReference>
<keyword evidence="12" id="KW-0614">Plasmid</keyword>
<evidence type="ECO:0000256" key="1">
    <source>
        <dbReference type="ARBA" id="ARBA00000083"/>
    </source>
</evidence>
<comment type="cofactor">
    <cofactor evidence="2 10">
        <name>NAD(+)</name>
        <dbReference type="ChEBI" id="CHEBI:57540"/>
    </cofactor>
</comment>
<evidence type="ECO:0000256" key="9">
    <source>
        <dbReference type="ARBA" id="ARBA00023277"/>
    </source>
</evidence>
<gene>
    <name evidence="12" type="primary">galE_2</name>
    <name evidence="12" type="ORF">ElP_76070</name>
</gene>
<evidence type="ECO:0000256" key="8">
    <source>
        <dbReference type="ARBA" id="ARBA00023235"/>
    </source>
</evidence>
<keyword evidence="8 10" id="KW-0413">Isomerase</keyword>
<dbReference type="Proteomes" id="UP000317835">
    <property type="component" value="Plasmid pElP_4"/>
</dbReference>
<evidence type="ECO:0000256" key="6">
    <source>
        <dbReference type="ARBA" id="ARBA00018569"/>
    </source>
</evidence>
<keyword evidence="13" id="KW-1185">Reference proteome</keyword>
<geneLocation type="plasmid" evidence="13">
    <name>pelp_4</name>
</geneLocation>
<dbReference type="PANTHER" id="PTHR43725:SF53">
    <property type="entry name" value="UDP-ARABINOSE 4-EPIMERASE 1"/>
    <property type="match status" value="1"/>
</dbReference>
<evidence type="ECO:0000259" key="11">
    <source>
        <dbReference type="Pfam" id="PF01370"/>
    </source>
</evidence>
<accession>A0A518HFM1</accession>
<comment type="catalytic activity">
    <reaction evidence="1 10">
        <text>UDP-alpha-D-glucose = UDP-alpha-D-galactose</text>
        <dbReference type="Rhea" id="RHEA:22168"/>
        <dbReference type="ChEBI" id="CHEBI:58885"/>
        <dbReference type="ChEBI" id="CHEBI:66914"/>
        <dbReference type="EC" id="5.1.3.2"/>
    </reaction>
</comment>
<evidence type="ECO:0000256" key="3">
    <source>
        <dbReference type="ARBA" id="ARBA00004947"/>
    </source>
</evidence>
<evidence type="ECO:0000256" key="10">
    <source>
        <dbReference type="RuleBase" id="RU366046"/>
    </source>
</evidence>